<dbReference type="EMBL" id="CAJOBA010000877">
    <property type="protein sequence ID" value="CAF3562396.1"/>
    <property type="molecule type" value="Genomic_DNA"/>
</dbReference>
<name>A0A813ZI87_9BILA</name>
<evidence type="ECO:0000313" key="6">
    <source>
        <dbReference type="Proteomes" id="UP000663829"/>
    </source>
</evidence>
<dbReference type="EMBL" id="CAJNOQ010001498">
    <property type="protein sequence ID" value="CAF0899104.1"/>
    <property type="molecule type" value="Genomic_DNA"/>
</dbReference>
<keyword evidence="6" id="KW-1185">Reference proteome</keyword>
<comment type="caution">
    <text evidence="3">The sequence shown here is derived from an EMBL/GenBank/DDBJ whole genome shotgun (WGS) entry which is preliminary data.</text>
</comment>
<gene>
    <name evidence="3" type="ORF">GPM918_LOCUS8536</name>
    <name evidence="2" type="ORF">OVA965_LOCUS3595</name>
    <name evidence="5" type="ORF">SRO942_LOCUS8536</name>
    <name evidence="4" type="ORF">TMI583_LOCUS3594</name>
</gene>
<accession>A0A813ZI87</accession>
<protein>
    <submittedName>
        <fullName evidence="3">Uncharacterized protein</fullName>
    </submittedName>
</protein>
<feature type="compositionally biased region" description="Polar residues" evidence="1">
    <location>
        <begin position="370"/>
        <end position="379"/>
    </location>
</feature>
<reference evidence="3" key="1">
    <citation type="submission" date="2021-02" db="EMBL/GenBank/DDBJ databases">
        <authorList>
            <person name="Nowell W R."/>
        </authorList>
    </citation>
    <scope>NUCLEOTIDE SEQUENCE</scope>
</reference>
<feature type="compositionally biased region" description="Basic residues" evidence="1">
    <location>
        <begin position="358"/>
        <end position="369"/>
    </location>
</feature>
<evidence type="ECO:0000256" key="1">
    <source>
        <dbReference type="SAM" id="MobiDB-lite"/>
    </source>
</evidence>
<organism evidence="3 6">
    <name type="scientific">Didymodactylos carnosus</name>
    <dbReference type="NCBI Taxonomy" id="1234261"/>
    <lineage>
        <taxon>Eukaryota</taxon>
        <taxon>Metazoa</taxon>
        <taxon>Spiralia</taxon>
        <taxon>Gnathifera</taxon>
        <taxon>Rotifera</taxon>
        <taxon>Eurotatoria</taxon>
        <taxon>Bdelloidea</taxon>
        <taxon>Philodinida</taxon>
        <taxon>Philodinidae</taxon>
        <taxon>Didymodactylos</taxon>
    </lineage>
</organism>
<dbReference type="EMBL" id="CAJOBC010001498">
    <property type="protein sequence ID" value="CAF3681873.1"/>
    <property type="molecule type" value="Genomic_DNA"/>
</dbReference>
<evidence type="ECO:0000313" key="2">
    <source>
        <dbReference type="EMBL" id="CAF0780788.1"/>
    </source>
</evidence>
<evidence type="ECO:0000313" key="4">
    <source>
        <dbReference type="EMBL" id="CAF3562396.1"/>
    </source>
</evidence>
<dbReference type="AlphaFoldDB" id="A0A813ZI87"/>
<dbReference type="OrthoDB" id="10022646at2759"/>
<dbReference type="Proteomes" id="UP000677228">
    <property type="component" value="Unassembled WGS sequence"/>
</dbReference>
<evidence type="ECO:0000313" key="3">
    <source>
        <dbReference type="EMBL" id="CAF0899104.1"/>
    </source>
</evidence>
<sequence length="432" mass="49329">MQRPYLPSNKSLTSSLVQTTGAFKRANNSVTTAKLLSTYHELMGNQKPIALDRFTYKLHIKSNLNINNLNESKGNHYHHNLLTQLNSLRGSRTTHRTPTVTSAATNTTVVPNTKLNSSSNDQSTADIIVQANTMHVGTLDDLIKQFRNADYKIVKRPDLNIDSTQKSSASNKQTSFDGAKHKLSRPFSEYQMNVPLINGGYHRSITAVLDTNSNKDGMHQTLMYDYQTSEHDDYDFQLPHETHQQRHLSTPVSFSQQLTERLYDNEINYKLNIDKRIKNAREKAENRTEKKVCVCHKLTIIDPFHTLNIDTDDTQLSYLKQNVPSVRYIFPPVRPFGYLTRKKQSTDDDNSTSPSLPSKKKYRRRKKSRQNTSTTTAISDETLENDSLVEKDDDYDIMTLNGTLDDTYSSFLEAESNLTLPSLNIDEQQQKL</sequence>
<evidence type="ECO:0000313" key="5">
    <source>
        <dbReference type="EMBL" id="CAF3681873.1"/>
    </source>
</evidence>
<dbReference type="Proteomes" id="UP000682733">
    <property type="component" value="Unassembled WGS sequence"/>
</dbReference>
<proteinExistence type="predicted"/>
<dbReference type="Proteomes" id="UP000681722">
    <property type="component" value="Unassembled WGS sequence"/>
</dbReference>
<dbReference type="EMBL" id="CAJNOK010000877">
    <property type="protein sequence ID" value="CAF0780788.1"/>
    <property type="molecule type" value="Genomic_DNA"/>
</dbReference>
<feature type="region of interest" description="Disordered" evidence="1">
    <location>
        <begin position="340"/>
        <end position="379"/>
    </location>
</feature>
<dbReference type="Proteomes" id="UP000663829">
    <property type="component" value="Unassembled WGS sequence"/>
</dbReference>